<protein>
    <recommendedName>
        <fullName evidence="4">TNFR-Cys domain-containing protein</fullName>
    </recommendedName>
</protein>
<feature type="repeat" description="TNFR-Cys" evidence="1">
    <location>
        <begin position="31"/>
        <end position="75"/>
    </location>
</feature>
<evidence type="ECO:0000313" key="5">
    <source>
        <dbReference type="EMBL" id="TDG99331.1"/>
    </source>
</evidence>
<evidence type="ECO:0000256" key="1">
    <source>
        <dbReference type="PROSITE-ProRule" id="PRU00206"/>
    </source>
</evidence>
<dbReference type="InterPro" id="IPR001368">
    <property type="entry name" value="TNFR/NGFR_Cys_rich_reg"/>
</dbReference>
<name>A0A484C699_PERFV</name>
<keyword evidence="2" id="KW-0472">Membrane</keyword>
<accession>A0A484C699</accession>
<dbReference type="Gene3D" id="2.10.50.10">
    <property type="entry name" value="Tumor Necrosis Factor Receptor, subunit A, domain 2"/>
    <property type="match status" value="1"/>
</dbReference>
<keyword evidence="2" id="KW-1133">Transmembrane helix</keyword>
<dbReference type="PROSITE" id="PS50050">
    <property type="entry name" value="TNFR_NGFR_2"/>
    <property type="match status" value="1"/>
</dbReference>
<keyword evidence="6" id="KW-1185">Reference proteome</keyword>
<sequence length="136" mass="14608">MKTELQSGCFLSVVCLLLVTFEPGAAIRCPTCEPGYFLIKNCSGNEGIQCRPCTDCSASHQETLVNCSTFADSVCSNKSPPVVMVTTAQPPEPPAEVWITLTVTVSSLLLVLLVVSLAMLSRWKHQPKKPAGPDQV</sequence>
<dbReference type="AlphaFoldDB" id="A0A484C699"/>
<gene>
    <name evidence="5" type="ORF">EPR50_G00192820</name>
</gene>
<proteinExistence type="predicted"/>
<keyword evidence="2" id="KW-0812">Transmembrane</keyword>
<feature type="signal peptide" evidence="3">
    <location>
        <begin position="1"/>
        <end position="26"/>
    </location>
</feature>
<dbReference type="EMBL" id="SCKG01000019">
    <property type="protein sequence ID" value="TDG99331.1"/>
    <property type="molecule type" value="Genomic_DNA"/>
</dbReference>
<keyword evidence="3" id="KW-0732">Signal</keyword>
<feature type="chain" id="PRO_5019868824" description="TNFR-Cys domain-containing protein" evidence="3">
    <location>
        <begin position="27"/>
        <end position="136"/>
    </location>
</feature>
<organism evidence="5 6">
    <name type="scientific">Perca flavescens</name>
    <name type="common">American yellow perch</name>
    <name type="synonym">Morone flavescens</name>
    <dbReference type="NCBI Taxonomy" id="8167"/>
    <lineage>
        <taxon>Eukaryota</taxon>
        <taxon>Metazoa</taxon>
        <taxon>Chordata</taxon>
        <taxon>Craniata</taxon>
        <taxon>Vertebrata</taxon>
        <taxon>Euteleostomi</taxon>
        <taxon>Actinopterygii</taxon>
        <taxon>Neopterygii</taxon>
        <taxon>Teleostei</taxon>
        <taxon>Neoteleostei</taxon>
        <taxon>Acanthomorphata</taxon>
        <taxon>Eupercaria</taxon>
        <taxon>Perciformes</taxon>
        <taxon>Percoidei</taxon>
        <taxon>Percidae</taxon>
        <taxon>Percinae</taxon>
        <taxon>Perca</taxon>
    </lineage>
</organism>
<evidence type="ECO:0000256" key="2">
    <source>
        <dbReference type="SAM" id="Phobius"/>
    </source>
</evidence>
<feature type="domain" description="TNFR-Cys" evidence="4">
    <location>
        <begin position="31"/>
        <end position="75"/>
    </location>
</feature>
<evidence type="ECO:0000256" key="3">
    <source>
        <dbReference type="SAM" id="SignalP"/>
    </source>
</evidence>
<evidence type="ECO:0000313" key="6">
    <source>
        <dbReference type="Proteomes" id="UP000295070"/>
    </source>
</evidence>
<reference evidence="5 6" key="1">
    <citation type="submission" date="2019-01" db="EMBL/GenBank/DDBJ databases">
        <title>A chromosome-scale genome assembly of the yellow perch, Perca flavescens.</title>
        <authorList>
            <person name="Feron R."/>
            <person name="Morvezen R."/>
            <person name="Bestin A."/>
            <person name="Haffray P."/>
            <person name="Klopp C."/>
            <person name="Zahm M."/>
            <person name="Cabau C."/>
            <person name="Roques C."/>
            <person name="Donnadieu C."/>
            <person name="Bouchez O."/>
            <person name="Christie M."/>
            <person name="Larson W."/>
            <person name="Guiguen Y."/>
        </authorList>
    </citation>
    <scope>NUCLEOTIDE SEQUENCE [LARGE SCALE GENOMIC DNA]</scope>
    <source>
        <strain evidence="5">YP-PL-M2</strain>
        <tissue evidence="5">Blood</tissue>
    </source>
</reference>
<comment type="caution">
    <text evidence="1">Lacks conserved residue(s) required for the propagation of feature annotation.</text>
</comment>
<feature type="transmembrane region" description="Helical" evidence="2">
    <location>
        <begin position="97"/>
        <end position="120"/>
    </location>
</feature>
<evidence type="ECO:0000259" key="4">
    <source>
        <dbReference type="PROSITE" id="PS50050"/>
    </source>
</evidence>
<dbReference type="Proteomes" id="UP000295070">
    <property type="component" value="Chromosome 19"/>
</dbReference>
<comment type="caution">
    <text evidence="5">The sequence shown here is derived from an EMBL/GenBank/DDBJ whole genome shotgun (WGS) entry which is preliminary data.</text>
</comment>